<dbReference type="Gene3D" id="3.40.50.2300">
    <property type="match status" value="2"/>
</dbReference>
<keyword evidence="3 4" id="KW-0732">Signal</keyword>
<dbReference type="GO" id="GO:0055085">
    <property type="term" value="P:transmembrane transport"/>
    <property type="evidence" value="ECO:0007669"/>
    <property type="project" value="UniProtKB-ARBA"/>
</dbReference>
<dbReference type="InterPro" id="IPR025997">
    <property type="entry name" value="SBP_2_dom"/>
</dbReference>
<organism evidence="6 7">
    <name type="scientific">Oleiphilus messinensis</name>
    <dbReference type="NCBI Taxonomy" id="141451"/>
    <lineage>
        <taxon>Bacteria</taxon>
        <taxon>Pseudomonadati</taxon>
        <taxon>Pseudomonadota</taxon>
        <taxon>Gammaproteobacteria</taxon>
        <taxon>Oceanospirillales</taxon>
        <taxon>Oleiphilaceae</taxon>
        <taxon>Oleiphilus</taxon>
    </lineage>
</organism>
<dbReference type="InterPro" id="IPR028082">
    <property type="entry name" value="Peripla_BP_I"/>
</dbReference>
<dbReference type="Proteomes" id="UP000196027">
    <property type="component" value="Chromosome"/>
</dbReference>
<evidence type="ECO:0000256" key="4">
    <source>
        <dbReference type="SAM" id="SignalP"/>
    </source>
</evidence>
<reference evidence="6 7" key="1">
    <citation type="submission" date="2017-05" db="EMBL/GenBank/DDBJ databases">
        <title>Genomic insights into alkan degradation activity of Oleiphilus messinensis.</title>
        <authorList>
            <person name="Kozyavkin S.A."/>
            <person name="Slesarev A.I."/>
            <person name="Golyshin P.N."/>
            <person name="Korzhenkov A."/>
            <person name="Golyshina O.N."/>
            <person name="Toshchakov S.V."/>
        </authorList>
    </citation>
    <scope>NUCLEOTIDE SEQUENCE [LARGE SCALE GENOMIC DNA]</scope>
    <source>
        <strain evidence="6 7">ME102</strain>
    </source>
</reference>
<dbReference type="GO" id="GO:0030313">
    <property type="term" value="C:cell envelope"/>
    <property type="evidence" value="ECO:0007669"/>
    <property type="project" value="UniProtKB-SubCell"/>
</dbReference>
<dbReference type="PANTHER" id="PTHR46847:SF1">
    <property type="entry name" value="D-ALLOSE-BINDING PERIPLASMIC PROTEIN-RELATED"/>
    <property type="match status" value="1"/>
</dbReference>
<feature type="signal peptide" evidence="4">
    <location>
        <begin position="1"/>
        <end position="25"/>
    </location>
</feature>
<evidence type="ECO:0000313" key="6">
    <source>
        <dbReference type="EMBL" id="ARU57426.1"/>
    </source>
</evidence>
<feature type="chain" id="PRO_5012937215" evidence="4">
    <location>
        <begin position="26"/>
        <end position="311"/>
    </location>
</feature>
<protein>
    <submittedName>
        <fullName evidence="6">Periplasmic binding protein/LacI transcriptional regulator</fullName>
    </submittedName>
</protein>
<dbReference type="CDD" id="cd20004">
    <property type="entry name" value="PBP1_ABC_sugar_binding-like"/>
    <property type="match status" value="1"/>
</dbReference>
<dbReference type="OrthoDB" id="6196975at2"/>
<feature type="domain" description="Periplasmic binding protein" evidence="5">
    <location>
        <begin position="32"/>
        <end position="281"/>
    </location>
</feature>
<dbReference type="PANTHER" id="PTHR46847">
    <property type="entry name" value="D-ALLOSE-BINDING PERIPLASMIC PROTEIN-RELATED"/>
    <property type="match status" value="1"/>
</dbReference>
<dbReference type="AlphaFoldDB" id="A0A1Y0ICC1"/>
<evidence type="ECO:0000256" key="1">
    <source>
        <dbReference type="ARBA" id="ARBA00004196"/>
    </source>
</evidence>
<gene>
    <name evidence="6" type="ORF">OLMES_3388</name>
</gene>
<dbReference type="Pfam" id="PF13407">
    <property type="entry name" value="Peripla_BP_4"/>
    <property type="match status" value="1"/>
</dbReference>
<dbReference type="GO" id="GO:0030246">
    <property type="term" value="F:carbohydrate binding"/>
    <property type="evidence" value="ECO:0007669"/>
    <property type="project" value="UniProtKB-ARBA"/>
</dbReference>
<evidence type="ECO:0000259" key="5">
    <source>
        <dbReference type="Pfam" id="PF13407"/>
    </source>
</evidence>
<sequence>MSSTLKAGFYKLLILLTLSPNPAFARDCIGLVTGSGDNFWKEVYQGAKKAGDEFNYRIHYRGPSTEAGHEAQGIILEAFSTLGCVGLLLAPNHPDRIEQVEAIRNKNIVTMFIDRGLPNLKDIPVVATDNYAAGRFAAKNMVPLLPPNAQNIAVFRLQKDVVTTTAREQGFIDEITKHGLQVVIDAYGGTNVGDVKYTVYKALKNSPVAIHGIFTPNETTTIGAVEGTALLYLPTSPILIGFDANDYIKKAIKENKLTGTVVQKPHDMGYIGVALIHNFLKSGSPPKSVVTGLEFLSKNMESVKSANGEAH</sequence>
<dbReference type="EMBL" id="CP021425">
    <property type="protein sequence ID" value="ARU57426.1"/>
    <property type="molecule type" value="Genomic_DNA"/>
</dbReference>
<comment type="similarity">
    <text evidence="2">Belongs to the bacterial solute-binding protein 2 family.</text>
</comment>
<dbReference type="SUPFAM" id="SSF53822">
    <property type="entry name" value="Periplasmic binding protein-like I"/>
    <property type="match status" value="1"/>
</dbReference>
<accession>A0A1Y0ICC1</accession>
<comment type="subcellular location">
    <subcellularLocation>
        <location evidence="1">Cell envelope</location>
    </subcellularLocation>
</comment>
<proteinExistence type="inferred from homology"/>
<dbReference type="RefSeq" id="WP_157678351.1">
    <property type="nucleotide sequence ID" value="NZ_CP021425.1"/>
</dbReference>
<dbReference type="KEGG" id="ome:OLMES_3388"/>
<evidence type="ECO:0000313" key="7">
    <source>
        <dbReference type="Proteomes" id="UP000196027"/>
    </source>
</evidence>
<keyword evidence="7" id="KW-1185">Reference proteome</keyword>
<evidence type="ECO:0000256" key="3">
    <source>
        <dbReference type="ARBA" id="ARBA00022729"/>
    </source>
</evidence>
<evidence type="ECO:0000256" key="2">
    <source>
        <dbReference type="ARBA" id="ARBA00007639"/>
    </source>
</evidence>
<name>A0A1Y0ICC1_9GAMM</name>